<dbReference type="Proteomes" id="UP000548504">
    <property type="component" value="Unassembled WGS sequence"/>
</dbReference>
<feature type="non-terminal residue" evidence="2">
    <location>
        <position position="117"/>
    </location>
</feature>
<feature type="domain" description="NolW-like" evidence="1">
    <location>
        <begin position="59"/>
        <end position="115"/>
    </location>
</feature>
<dbReference type="Pfam" id="PF03958">
    <property type="entry name" value="Secretin_N"/>
    <property type="match status" value="1"/>
</dbReference>
<sequence length="117" mass="12988">QKVPWSQALRAVADSAGLSLQQQGTVIYAHTQAWQKANQAQREAEQEKRLQNLPLQAESVTLHFADAEELAKSGGKLLSARGHLMADKRTNRLLIRDDARHLPALKAWAQEMDLPVG</sequence>
<feature type="non-terminal residue" evidence="2">
    <location>
        <position position="1"/>
    </location>
</feature>
<evidence type="ECO:0000259" key="1">
    <source>
        <dbReference type="Pfam" id="PF03958"/>
    </source>
</evidence>
<accession>A0A7X1EK47</accession>
<evidence type="ECO:0000313" key="3">
    <source>
        <dbReference type="Proteomes" id="UP000548504"/>
    </source>
</evidence>
<dbReference type="EMBL" id="JACLAG010000044">
    <property type="protein sequence ID" value="MBC2623116.1"/>
    <property type="molecule type" value="Genomic_DNA"/>
</dbReference>
<dbReference type="Gene3D" id="3.30.1370.120">
    <property type="match status" value="1"/>
</dbReference>
<comment type="caution">
    <text evidence="2">The sequence shown here is derived from an EMBL/GenBank/DDBJ whole genome shotgun (WGS) entry which is preliminary data.</text>
</comment>
<evidence type="ECO:0000313" key="2">
    <source>
        <dbReference type="EMBL" id="MBC2623116.1"/>
    </source>
</evidence>
<dbReference type="InterPro" id="IPR038591">
    <property type="entry name" value="NolW-like_sf"/>
</dbReference>
<dbReference type="InterPro" id="IPR005644">
    <property type="entry name" value="NolW-like"/>
</dbReference>
<reference evidence="2 3" key="1">
    <citation type="submission" date="2020-08" db="EMBL/GenBank/DDBJ databases">
        <title>Emergence and comparative genomics analysis of Citrobacter in Fennec fox imported from North Africa to China.</title>
        <authorList>
            <person name="Zheng B."/>
        </authorList>
    </citation>
    <scope>NUCLEOTIDE SEQUENCE [LARGE SCALE GENOMIC DNA]</scope>
    <source>
        <strain evidence="2 3">FF141</strain>
    </source>
</reference>
<dbReference type="PANTHER" id="PTHR30604:SF1">
    <property type="entry name" value="DNA UTILIZATION PROTEIN HOFQ"/>
    <property type="match status" value="1"/>
</dbReference>
<protein>
    <submittedName>
        <fullName evidence="2">DNA uptake porin HofQ</fullName>
    </submittedName>
</protein>
<name>A0A7X1EK47_9ENTR</name>
<gene>
    <name evidence="2" type="primary">hofQ</name>
    <name evidence="2" type="ORF">H7I73_26215</name>
</gene>
<dbReference type="RefSeq" id="WP_312027939.1">
    <property type="nucleotide sequence ID" value="NZ_JACLAG010000044.1"/>
</dbReference>
<dbReference type="AlphaFoldDB" id="A0A7X1EK47"/>
<organism evidence="2 3">
    <name type="scientific">Citrobacter cronae</name>
    <dbReference type="NCBI Taxonomy" id="1748967"/>
    <lineage>
        <taxon>Bacteria</taxon>
        <taxon>Pseudomonadati</taxon>
        <taxon>Pseudomonadota</taxon>
        <taxon>Gammaproteobacteria</taxon>
        <taxon>Enterobacterales</taxon>
        <taxon>Enterobacteriaceae</taxon>
        <taxon>Citrobacter</taxon>
        <taxon>Citrobacter freundii complex</taxon>
    </lineage>
</organism>
<dbReference type="InterPro" id="IPR051808">
    <property type="entry name" value="Type_IV_pilus_biogenesis"/>
</dbReference>
<proteinExistence type="predicted"/>
<dbReference type="PANTHER" id="PTHR30604">
    <property type="entry name" value="PROTEIN TRANSPORT PROTEIN HOFQ"/>
    <property type="match status" value="1"/>
</dbReference>